<dbReference type="Proteomes" id="UP000244005">
    <property type="component" value="Unassembled WGS sequence"/>
</dbReference>
<feature type="compositionally biased region" description="Polar residues" evidence="1">
    <location>
        <begin position="1"/>
        <end position="12"/>
    </location>
</feature>
<evidence type="ECO:0000313" key="2">
    <source>
        <dbReference type="EMBL" id="PTQ37404.1"/>
    </source>
</evidence>
<accession>A0A2R6WU96</accession>
<dbReference type="EMBL" id="KZ772729">
    <property type="protein sequence ID" value="PTQ37404.1"/>
    <property type="molecule type" value="Genomic_DNA"/>
</dbReference>
<sequence length="232" mass="25767">MRAIHSGTQVPGSGSGSVRVRPHPRDDDDDDPPSARPKVSRRTRGLRPRSPGFGGEVPVERVSTRLDEVLEVRTYGGSCVPPSVRNREERNDEGRDFSGDTVEETCELGNPLRTKCRRGSRRRWQPRGRDRTTTSAAAAAVVRKALRTRRFGRARRRRGGRGAAAAAEVVGWDVVEWPGRGVHGWARACFRRIRADCDCAGGPFRFSHMQGHHVVSGSLPWDACWSIRPGRN</sequence>
<protein>
    <submittedName>
        <fullName evidence="2">Uncharacterized protein</fullName>
    </submittedName>
</protein>
<keyword evidence="3" id="KW-1185">Reference proteome</keyword>
<gene>
    <name evidence="2" type="ORF">MARPO_0057s0041</name>
</gene>
<feature type="compositionally biased region" description="Basic residues" evidence="1">
    <location>
        <begin position="117"/>
        <end position="126"/>
    </location>
</feature>
<reference evidence="3" key="1">
    <citation type="journal article" date="2017" name="Cell">
        <title>Insights into land plant evolution garnered from the Marchantia polymorpha genome.</title>
        <authorList>
            <person name="Bowman J.L."/>
            <person name="Kohchi T."/>
            <person name="Yamato K.T."/>
            <person name="Jenkins J."/>
            <person name="Shu S."/>
            <person name="Ishizaki K."/>
            <person name="Yamaoka S."/>
            <person name="Nishihama R."/>
            <person name="Nakamura Y."/>
            <person name="Berger F."/>
            <person name="Adam C."/>
            <person name="Aki S.S."/>
            <person name="Althoff F."/>
            <person name="Araki T."/>
            <person name="Arteaga-Vazquez M.A."/>
            <person name="Balasubrmanian S."/>
            <person name="Barry K."/>
            <person name="Bauer D."/>
            <person name="Boehm C.R."/>
            <person name="Briginshaw L."/>
            <person name="Caballero-Perez J."/>
            <person name="Catarino B."/>
            <person name="Chen F."/>
            <person name="Chiyoda S."/>
            <person name="Chovatia M."/>
            <person name="Davies K.M."/>
            <person name="Delmans M."/>
            <person name="Demura T."/>
            <person name="Dierschke T."/>
            <person name="Dolan L."/>
            <person name="Dorantes-Acosta A.E."/>
            <person name="Eklund D.M."/>
            <person name="Florent S.N."/>
            <person name="Flores-Sandoval E."/>
            <person name="Fujiyama A."/>
            <person name="Fukuzawa H."/>
            <person name="Galik B."/>
            <person name="Grimanelli D."/>
            <person name="Grimwood J."/>
            <person name="Grossniklaus U."/>
            <person name="Hamada T."/>
            <person name="Haseloff J."/>
            <person name="Hetherington A.J."/>
            <person name="Higo A."/>
            <person name="Hirakawa Y."/>
            <person name="Hundley H.N."/>
            <person name="Ikeda Y."/>
            <person name="Inoue K."/>
            <person name="Inoue S.I."/>
            <person name="Ishida S."/>
            <person name="Jia Q."/>
            <person name="Kakita M."/>
            <person name="Kanazawa T."/>
            <person name="Kawai Y."/>
            <person name="Kawashima T."/>
            <person name="Kennedy M."/>
            <person name="Kinose K."/>
            <person name="Kinoshita T."/>
            <person name="Kohara Y."/>
            <person name="Koide E."/>
            <person name="Komatsu K."/>
            <person name="Kopischke S."/>
            <person name="Kubo M."/>
            <person name="Kyozuka J."/>
            <person name="Lagercrantz U."/>
            <person name="Lin S.S."/>
            <person name="Lindquist E."/>
            <person name="Lipzen A.M."/>
            <person name="Lu C.W."/>
            <person name="De Luna E."/>
            <person name="Martienssen R.A."/>
            <person name="Minamino N."/>
            <person name="Mizutani M."/>
            <person name="Mizutani M."/>
            <person name="Mochizuki N."/>
            <person name="Monte I."/>
            <person name="Mosher R."/>
            <person name="Nagasaki H."/>
            <person name="Nakagami H."/>
            <person name="Naramoto S."/>
            <person name="Nishitani K."/>
            <person name="Ohtani M."/>
            <person name="Okamoto T."/>
            <person name="Okumura M."/>
            <person name="Phillips J."/>
            <person name="Pollak B."/>
            <person name="Reinders A."/>
            <person name="Rovekamp M."/>
            <person name="Sano R."/>
            <person name="Sawa S."/>
            <person name="Schmid M.W."/>
            <person name="Shirakawa M."/>
            <person name="Solano R."/>
            <person name="Spunde A."/>
            <person name="Suetsugu N."/>
            <person name="Sugano S."/>
            <person name="Sugiyama A."/>
            <person name="Sun R."/>
            <person name="Suzuki Y."/>
            <person name="Takenaka M."/>
            <person name="Takezawa D."/>
            <person name="Tomogane H."/>
            <person name="Tsuzuki M."/>
            <person name="Ueda T."/>
            <person name="Umeda M."/>
            <person name="Ward J.M."/>
            <person name="Watanabe Y."/>
            <person name="Yazaki K."/>
            <person name="Yokoyama R."/>
            <person name="Yoshitake Y."/>
            <person name="Yotsui I."/>
            <person name="Zachgo S."/>
            <person name="Schmutz J."/>
        </authorList>
    </citation>
    <scope>NUCLEOTIDE SEQUENCE [LARGE SCALE GENOMIC DNA]</scope>
    <source>
        <strain evidence="3">Tak-1</strain>
    </source>
</reference>
<feature type="compositionally biased region" description="Basic residues" evidence="1">
    <location>
        <begin position="38"/>
        <end position="47"/>
    </location>
</feature>
<feature type="region of interest" description="Disordered" evidence="1">
    <location>
        <begin position="117"/>
        <end position="136"/>
    </location>
</feature>
<dbReference type="AlphaFoldDB" id="A0A2R6WU96"/>
<evidence type="ECO:0000313" key="3">
    <source>
        <dbReference type="Proteomes" id="UP000244005"/>
    </source>
</evidence>
<proteinExistence type="predicted"/>
<feature type="compositionally biased region" description="Basic and acidic residues" evidence="1">
    <location>
        <begin position="85"/>
        <end position="98"/>
    </location>
</feature>
<organism evidence="2 3">
    <name type="scientific">Marchantia polymorpha</name>
    <name type="common">Common liverwort</name>
    <name type="synonym">Marchantia aquatica</name>
    <dbReference type="NCBI Taxonomy" id="3197"/>
    <lineage>
        <taxon>Eukaryota</taxon>
        <taxon>Viridiplantae</taxon>
        <taxon>Streptophyta</taxon>
        <taxon>Embryophyta</taxon>
        <taxon>Marchantiophyta</taxon>
        <taxon>Marchantiopsida</taxon>
        <taxon>Marchantiidae</taxon>
        <taxon>Marchantiales</taxon>
        <taxon>Marchantiaceae</taxon>
        <taxon>Marchantia</taxon>
    </lineage>
</organism>
<feature type="region of interest" description="Disordered" evidence="1">
    <location>
        <begin position="1"/>
        <end position="60"/>
    </location>
</feature>
<name>A0A2R6WU96_MARPO</name>
<feature type="region of interest" description="Disordered" evidence="1">
    <location>
        <begin position="78"/>
        <end position="102"/>
    </location>
</feature>
<evidence type="ECO:0000256" key="1">
    <source>
        <dbReference type="SAM" id="MobiDB-lite"/>
    </source>
</evidence>